<dbReference type="RefSeq" id="WP_136854518.1">
    <property type="nucleotide sequence ID" value="NZ_SWCI01000018.1"/>
</dbReference>
<dbReference type="Pfam" id="PF13590">
    <property type="entry name" value="DUF4136"/>
    <property type="match status" value="1"/>
</dbReference>
<evidence type="ECO:0000259" key="2">
    <source>
        <dbReference type="Pfam" id="PF13590"/>
    </source>
</evidence>
<keyword evidence="1" id="KW-0732">Signal</keyword>
<reference evidence="3 4" key="1">
    <citation type="submission" date="2019-04" db="EMBL/GenBank/DDBJ databases">
        <authorList>
            <person name="Hwang J.C."/>
        </authorList>
    </citation>
    <scope>NUCLEOTIDE SEQUENCE [LARGE SCALE GENOMIC DNA]</scope>
    <source>
        <strain evidence="3 4">IMCC35001</strain>
    </source>
</reference>
<dbReference type="EMBL" id="SWCI01000018">
    <property type="protein sequence ID" value="TKB46785.1"/>
    <property type="molecule type" value="Genomic_DNA"/>
</dbReference>
<sequence length="174" mass="18813">MRTLTTALLLLLSGCSANSDVDYDPGFDFTSVNQVQLLPTLHQNEPLAAERAETALKEALSPLGWQLAPVSPIKAQISLWQETEANDSGLSIGIGGGRSSGSTAIGGSISIPVPPSESDYRKIRLDLFDGKRQVWRATDGFKIRKNGDARWRAEQTRQLLDKLLSQIPGATPAQ</sequence>
<feature type="signal peptide" evidence="1">
    <location>
        <begin position="1"/>
        <end position="19"/>
    </location>
</feature>
<dbReference type="AlphaFoldDB" id="A0A4U1B810"/>
<dbReference type="OrthoDB" id="6399851at2"/>
<organism evidence="3 4">
    <name type="scientific">Ferrimonas sediminicola</name>
    <dbReference type="NCBI Taxonomy" id="2569538"/>
    <lineage>
        <taxon>Bacteria</taxon>
        <taxon>Pseudomonadati</taxon>
        <taxon>Pseudomonadota</taxon>
        <taxon>Gammaproteobacteria</taxon>
        <taxon>Alteromonadales</taxon>
        <taxon>Ferrimonadaceae</taxon>
        <taxon>Ferrimonas</taxon>
    </lineage>
</organism>
<evidence type="ECO:0000313" key="4">
    <source>
        <dbReference type="Proteomes" id="UP000305674"/>
    </source>
</evidence>
<evidence type="ECO:0000256" key="1">
    <source>
        <dbReference type="SAM" id="SignalP"/>
    </source>
</evidence>
<dbReference type="Proteomes" id="UP000305674">
    <property type="component" value="Unassembled WGS sequence"/>
</dbReference>
<name>A0A4U1B810_9GAMM</name>
<dbReference type="PROSITE" id="PS51257">
    <property type="entry name" value="PROKAR_LIPOPROTEIN"/>
    <property type="match status" value="1"/>
</dbReference>
<proteinExistence type="predicted"/>
<accession>A0A4U1B810</accession>
<evidence type="ECO:0000313" key="3">
    <source>
        <dbReference type="EMBL" id="TKB46785.1"/>
    </source>
</evidence>
<comment type="caution">
    <text evidence="3">The sequence shown here is derived from an EMBL/GenBank/DDBJ whole genome shotgun (WGS) entry which is preliminary data.</text>
</comment>
<keyword evidence="4" id="KW-1185">Reference proteome</keyword>
<feature type="domain" description="DUF4136" evidence="2">
    <location>
        <begin position="21"/>
        <end position="168"/>
    </location>
</feature>
<gene>
    <name evidence="3" type="ORF">FCL40_17170</name>
</gene>
<feature type="chain" id="PRO_5020774320" evidence="1">
    <location>
        <begin position="20"/>
        <end position="174"/>
    </location>
</feature>
<protein>
    <submittedName>
        <fullName evidence="3">DUF4136 domain-containing protein</fullName>
    </submittedName>
</protein>
<dbReference type="InterPro" id="IPR025411">
    <property type="entry name" value="DUF4136"/>
</dbReference>